<dbReference type="PANTHER" id="PTHR24422">
    <property type="entry name" value="CHEMOTAXIS PROTEIN METHYLTRANSFERASE"/>
    <property type="match status" value="1"/>
</dbReference>
<comment type="caution">
    <text evidence="5">The sequence shown here is derived from an EMBL/GenBank/DDBJ whole genome shotgun (WGS) entry which is preliminary data.</text>
</comment>
<feature type="domain" description="PAC" evidence="4">
    <location>
        <begin position="322"/>
        <end position="374"/>
    </location>
</feature>
<dbReference type="Pfam" id="PF00015">
    <property type="entry name" value="MCPsignal"/>
    <property type="match status" value="1"/>
</dbReference>
<sequence length="690" mass="76240">MTTYSSPRSLDLDPDDELLAAERAVMARRGLLTVTPTGTVLAANPVAEQIFGRPLLDLCGRELVDLLLTGEEGLAELLLDRAVDDTEIQVDAGVEGRRWLRCTVQPLDGAHLLVLSDITREREELVELRGHSRAIERAQAVIEFQPDGTIVRANDNMLDLLGYESADLVGQHHRLLCDPTYAASAEYVRFWRRLRSGSTEAGEFSRFGADGREVRIRATYNPVFSADGKVRRIVKFAYDVTDSARRHVELEGRVAAIDRSQAVIEFDLQGHVLDANRNFLDLLGYSIEEVRGRHHRMFVDAEEAETTEYHRFWEKLGQGRFDEGTYRRVTKDGADVFIHATYNPILDADGRPLKVVKYASDVTAATVANAEFKSRVSAIDRGQAVIEFDLEGHVLTANENFLRTMGYSLKEITGQHHSLFCTQEYRISAEYRDFWLRLNKGDVIAGRFHRVGKFDRPVWIQATYNPVFDLRGRPVKIVKYAYDVTAQAELEQLILAKSGEMNETITELSQSVDQVAGNAHQASNLASRTHTSAETGFTSLKSSLEAIELIRKSSAAIADIVRVIGDIAGQTNLLAFNASIEAARAGEHGVGFSVVAGEVRKLAERSSAAADQIAELIGESETRVVQGAEVSRQAQTAFEHIVEAVAATSEAIAAIAESTRQQQDTSAVVRTLIRDLAVRTSAISATPSRS</sequence>
<feature type="domain" description="PAC" evidence="4">
    <location>
        <begin position="200"/>
        <end position="252"/>
    </location>
</feature>
<evidence type="ECO:0000259" key="2">
    <source>
        <dbReference type="PROSITE" id="PS50111"/>
    </source>
</evidence>
<dbReference type="EMBL" id="JBHMDM010000004">
    <property type="protein sequence ID" value="MFB9376642.1"/>
    <property type="molecule type" value="Genomic_DNA"/>
</dbReference>
<dbReference type="Proteomes" id="UP001589748">
    <property type="component" value="Unassembled WGS sequence"/>
</dbReference>
<name>A0ABV5LRD2_9ACTN</name>
<dbReference type="InterPro" id="IPR004090">
    <property type="entry name" value="Chemotax_Me-accpt_rcpt"/>
</dbReference>
<feature type="domain" description="PAS" evidence="3">
    <location>
        <begin position="385"/>
        <end position="415"/>
    </location>
</feature>
<dbReference type="Pfam" id="PF08448">
    <property type="entry name" value="PAS_4"/>
    <property type="match status" value="3"/>
</dbReference>
<dbReference type="SMART" id="SM00091">
    <property type="entry name" value="PAS"/>
    <property type="match status" value="4"/>
</dbReference>
<dbReference type="InterPro" id="IPR001610">
    <property type="entry name" value="PAC"/>
</dbReference>
<dbReference type="CDD" id="cd00130">
    <property type="entry name" value="PAS"/>
    <property type="match status" value="4"/>
</dbReference>
<dbReference type="InterPro" id="IPR004089">
    <property type="entry name" value="MCPsignal_dom"/>
</dbReference>
<keyword evidence="1" id="KW-0807">Transducer</keyword>
<dbReference type="PROSITE" id="PS50111">
    <property type="entry name" value="CHEMOTAXIS_TRANSDUC_2"/>
    <property type="match status" value="1"/>
</dbReference>
<dbReference type="SUPFAM" id="SSF58104">
    <property type="entry name" value="Methyl-accepting chemotaxis protein (MCP) signaling domain"/>
    <property type="match status" value="1"/>
</dbReference>
<accession>A0ABV5LRD2</accession>
<dbReference type="PROSITE" id="PS50112">
    <property type="entry name" value="PAS"/>
    <property type="match status" value="3"/>
</dbReference>
<dbReference type="PRINTS" id="PR00260">
    <property type="entry name" value="CHEMTRNSDUCR"/>
</dbReference>
<dbReference type="InterPro" id="IPR013655">
    <property type="entry name" value="PAS_fold_3"/>
</dbReference>
<dbReference type="Pfam" id="PF08447">
    <property type="entry name" value="PAS_3"/>
    <property type="match status" value="1"/>
</dbReference>
<dbReference type="InterPro" id="IPR035965">
    <property type="entry name" value="PAS-like_dom_sf"/>
</dbReference>
<evidence type="ECO:0000259" key="4">
    <source>
        <dbReference type="PROSITE" id="PS50113"/>
    </source>
</evidence>
<dbReference type="SMART" id="SM00283">
    <property type="entry name" value="MA"/>
    <property type="match status" value="1"/>
</dbReference>
<dbReference type="InterPro" id="IPR000700">
    <property type="entry name" value="PAS-assoc_C"/>
</dbReference>
<organism evidence="5 6">
    <name type="scientific">Kineococcus gynurae</name>
    <dbReference type="NCBI Taxonomy" id="452979"/>
    <lineage>
        <taxon>Bacteria</taxon>
        <taxon>Bacillati</taxon>
        <taxon>Actinomycetota</taxon>
        <taxon>Actinomycetes</taxon>
        <taxon>Kineosporiales</taxon>
        <taxon>Kineosporiaceae</taxon>
        <taxon>Kineococcus</taxon>
    </lineage>
</organism>
<dbReference type="InterPro" id="IPR000014">
    <property type="entry name" value="PAS"/>
</dbReference>
<evidence type="ECO:0000259" key="3">
    <source>
        <dbReference type="PROSITE" id="PS50112"/>
    </source>
</evidence>
<evidence type="ECO:0000256" key="1">
    <source>
        <dbReference type="PROSITE-ProRule" id="PRU00284"/>
    </source>
</evidence>
<protein>
    <submittedName>
        <fullName evidence="5">PAS domain S-box protein</fullName>
    </submittedName>
</protein>
<dbReference type="RefSeq" id="WP_380136019.1">
    <property type="nucleotide sequence ID" value="NZ_JBHLUI010000003.1"/>
</dbReference>
<dbReference type="InterPro" id="IPR013656">
    <property type="entry name" value="PAS_4"/>
</dbReference>
<keyword evidence="6" id="KW-1185">Reference proteome</keyword>
<dbReference type="Gene3D" id="3.30.450.20">
    <property type="entry name" value="PAS domain"/>
    <property type="match status" value="4"/>
</dbReference>
<dbReference type="PANTHER" id="PTHR24422:SF10">
    <property type="entry name" value="CHEMOTAXIS PROTEIN METHYLTRANSFERASE 2"/>
    <property type="match status" value="1"/>
</dbReference>
<dbReference type="PROSITE" id="PS50113">
    <property type="entry name" value="PAC"/>
    <property type="match status" value="2"/>
</dbReference>
<feature type="domain" description="PAS" evidence="3">
    <location>
        <begin position="263"/>
        <end position="293"/>
    </location>
</feature>
<feature type="domain" description="PAS" evidence="3">
    <location>
        <begin position="141"/>
        <end position="171"/>
    </location>
</feature>
<feature type="domain" description="Methyl-accepting transducer" evidence="2">
    <location>
        <begin position="500"/>
        <end position="690"/>
    </location>
</feature>
<evidence type="ECO:0000313" key="5">
    <source>
        <dbReference type="EMBL" id="MFB9376642.1"/>
    </source>
</evidence>
<dbReference type="SUPFAM" id="SSF55785">
    <property type="entry name" value="PYP-like sensor domain (PAS domain)"/>
    <property type="match status" value="4"/>
</dbReference>
<gene>
    <name evidence="5" type="ORF">ACFFVI_06645</name>
</gene>
<reference evidence="5 6" key="1">
    <citation type="submission" date="2024-09" db="EMBL/GenBank/DDBJ databases">
        <authorList>
            <person name="Sun Q."/>
            <person name="Mori K."/>
        </authorList>
    </citation>
    <scope>NUCLEOTIDE SEQUENCE [LARGE SCALE GENOMIC DNA]</scope>
    <source>
        <strain evidence="5 6">TISTR 1856</strain>
    </source>
</reference>
<dbReference type="NCBIfam" id="TIGR00229">
    <property type="entry name" value="sensory_box"/>
    <property type="match status" value="3"/>
</dbReference>
<dbReference type="CDD" id="cd11386">
    <property type="entry name" value="MCP_signal"/>
    <property type="match status" value="1"/>
</dbReference>
<dbReference type="SMART" id="SM00086">
    <property type="entry name" value="PAC"/>
    <property type="match status" value="3"/>
</dbReference>
<evidence type="ECO:0000313" key="6">
    <source>
        <dbReference type="Proteomes" id="UP001589748"/>
    </source>
</evidence>
<proteinExistence type="predicted"/>
<dbReference type="InterPro" id="IPR050903">
    <property type="entry name" value="Bact_Chemotaxis_MeTrfase"/>
</dbReference>
<dbReference type="Gene3D" id="1.10.287.950">
    <property type="entry name" value="Methyl-accepting chemotaxis protein"/>
    <property type="match status" value="1"/>
</dbReference>